<feature type="region of interest" description="Disordered" evidence="1">
    <location>
        <begin position="40"/>
        <end position="66"/>
    </location>
</feature>
<dbReference type="AlphaFoldDB" id="A0A399G9E4"/>
<protein>
    <submittedName>
        <fullName evidence="3">Rho termination factor N-terminal domain-containing protein</fullName>
    </submittedName>
</protein>
<organism evidence="3 4">
    <name type="scientific">Thermobifida halotolerans</name>
    <dbReference type="NCBI Taxonomy" id="483545"/>
    <lineage>
        <taxon>Bacteria</taxon>
        <taxon>Bacillati</taxon>
        <taxon>Actinomycetota</taxon>
        <taxon>Actinomycetes</taxon>
        <taxon>Streptosporangiales</taxon>
        <taxon>Nocardiopsidaceae</taxon>
        <taxon>Thermobifida</taxon>
    </lineage>
</organism>
<proteinExistence type="predicted"/>
<dbReference type="EMBL" id="CP063196">
    <property type="protein sequence ID" value="UOE21186.1"/>
    <property type="molecule type" value="Genomic_DNA"/>
</dbReference>
<gene>
    <name evidence="3" type="ORF">NI17_008610</name>
</gene>
<dbReference type="Proteomes" id="UP000265719">
    <property type="component" value="Chromosome"/>
</dbReference>
<evidence type="ECO:0000256" key="1">
    <source>
        <dbReference type="SAM" id="MobiDB-lite"/>
    </source>
</evidence>
<evidence type="ECO:0000313" key="3">
    <source>
        <dbReference type="EMBL" id="UOE21186.1"/>
    </source>
</evidence>
<dbReference type="InterPro" id="IPR011112">
    <property type="entry name" value="Rho-like_N"/>
</dbReference>
<accession>A0A399G9E4</accession>
<dbReference type="InterPro" id="IPR036269">
    <property type="entry name" value="Rho_N_sf"/>
</dbReference>
<dbReference type="SMART" id="SM00959">
    <property type="entry name" value="Rho_N"/>
    <property type="match status" value="1"/>
</dbReference>
<dbReference type="RefSeq" id="WP_068691820.1">
    <property type="nucleotide sequence ID" value="NZ_CP063196.1"/>
</dbReference>
<evidence type="ECO:0000313" key="4">
    <source>
        <dbReference type="Proteomes" id="UP000265719"/>
    </source>
</evidence>
<reference evidence="3" key="1">
    <citation type="submission" date="2020-10" db="EMBL/GenBank/DDBJ databases">
        <title>De novo genome project of the cellulose decomposer Thermobifida halotolerans type strain.</title>
        <authorList>
            <person name="Nagy I."/>
            <person name="Horvath B."/>
            <person name="Kukolya J."/>
            <person name="Nagy I."/>
            <person name="Orsini M."/>
        </authorList>
    </citation>
    <scope>NUCLEOTIDE SEQUENCE</scope>
    <source>
        <strain evidence="3">DSM 44931</strain>
    </source>
</reference>
<dbReference type="KEGG" id="thao:NI17_008610"/>
<dbReference type="InterPro" id="IPR036361">
    <property type="entry name" value="SAP_dom_sf"/>
</dbReference>
<name>A0A399G9E4_9ACTN</name>
<dbReference type="GO" id="GO:0006353">
    <property type="term" value="P:DNA-templated transcription termination"/>
    <property type="evidence" value="ECO:0007669"/>
    <property type="project" value="InterPro"/>
</dbReference>
<evidence type="ECO:0000259" key="2">
    <source>
        <dbReference type="SMART" id="SM00959"/>
    </source>
</evidence>
<keyword evidence="4" id="KW-1185">Reference proteome</keyword>
<dbReference type="Gene3D" id="1.10.720.30">
    <property type="entry name" value="SAP domain"/>
    <property type="match status" value="1"/>
</dbReference>
<dbReference type="Pfam" id="PF07498">
    <property type="entry name" value="Rho_N"/>
    <property type="match status" value="1"/>
</dbReference>
<feature type="domain" description="Rho termination factor-like N-terminal" evidence="2">
    <location>
        <begin position="28"/>
        <end position="64"/>
    </location>
</feature>
<feature type="region of interest" description="Disordered" evidence="1">
    <location>
        <begin position="1"/>
        <end position="27"/>
    </location>
</feature>
<sequence length="66" mass="7440">MAKEQNSENARAQHGDRRLEEKRGKYGDLANLTVEQLQQRAEEQGIQGRSGMRKEELLEALSGGSR</sequence>
<feature type="compositionally biased region" description="Basic and acidic residues" evidence="1">
    <location>
        <begin position="1"/>
        <end position="26"/>
    </location>
</feature>
<dbReference type="SUPFAM" id="SSF68912">
    <property type="entry name" value="Rho N-terminal domain-like"/>
    <property type="match status" value="1"/>
</dbReference>